<feature type="region of interest" description="Disordered" evidence="2">
    <location>
        <begin position="137"/>
        <end position="163"/>
    </location>
</feature>
<dbReference type="Gene3D" id="2.60.120.260">
    <property type="entry name" value="Galactose-binding domain-like"/>
    <property type="match status" value="2"/>
</dbReference>
<accession>A0ABR2KRU6</accession>
<organism evidence="3 4">
    <name type="scientific">Tritrichomonas musculus</name>
    <dbReference type="NCBI Taxonomy" id="1915356"/>
    <lineage>
        <taxon>Eukaryota</taxon>
        <taxon>Metamonada</taxon>
        <taxon>Parabasalia</taxon>
        <taxon>Tritrichomonadida</taxon>
        <taxon>Tritrichomonadidae</taxon>
        <taxon>Tritrichomonas</taxon>
    </lineage>
</organism>
<name>A0ABR2KRU6_9EUKA</name>
<keyword evidence="4" id="KW-1185">Reference proteome</keyword>
<sequence>MSDQVIDLEIMDDIEEEEIRIIYKGKKEKNNNKEEEIIELKTNKNEFLKKFRYFKRRNKEIEQEEEIFIHDSFYTSTFKAAIESLNRKTVEVGENNYEELLLISDKYEYIELSRTIHKFIEERPDLERILSKFKIGSNKEKQSNTEEEEDEEEYRDYGEEPENKEEEMIASHLDFFLERGLLKRMKIHRLLRILNSKSRVVHNHHALFEFIKEIIKERNQNHNQKFKNQDKDKEYFDMLFGTLDYSEMTISEIEYVINSEYYSNVFQPKHSEIAMKTIIESMNKSESKIEELEDKIKTLSNKLEEHILNSEQEESQRIHQIETIEEKINKESINMKNIIDDISRKIENNKETNQNLLNKQEHEISQIKEKQLVGFSNINQVIEGIRNKINEIEVNEEINRNNQSKRDEEISQIKEKQLIDISNINQVIEGIRNKINEIEEINKKENKSQQKDISEIRNIIFRLEEQKSAKEITMNASGKFHPFTSEINSHTDGILCCLKKNEKSPFKHLFIASQSSGDIYNLIDPNTKDDFQIYGIGGFIEIELQEPVDITGIKIFSSDSYFPKTLDIEINDKLIQNIKETKELNGQNQSMTIDVKYNKTRKIRITNQGKNWNNGDNSINIKRIELLSNDARYLRGVFSTLVYENEDHDPHKCPVIMSSSNFDFNKFHLIDSQKNISTYSSEHSWFQIEFTEGRAVLFGFRLKKCKARKLKSYKIICTDDKNKPEELWTTLIEMDERREDEHKQLDIYEFSQPSPPTKYVRLIQTGSNWSNTLNLKFYHFDLFGNYLIT</sequence>
<protein>
    <recommendedName>
        <fullName evidence="5">F5/8 type C domain-containing protein</fullName>
    </recommendedName>
</protein>
<feature type="coiled-coil region" evidence="1">
    <location>
        <begin position="23"/>
        <end position="50"/>
    </location>
</feature>
<evidence type="ECO:0000256" key="1">
    <source>
        <dbReference type="SAM" id="Coils"/>
    </source>
</evidence>
<gene>
    <name evidence="3" type="ORF">M9Y10_029940</name>
</gene>
<keyword evidence="1" id="KW-0175">Coiled coil</keyword>
<feature type="coiled-coil region" evidence="1">
    <location>
        <begin position="275"/>
        <end position="370"/>
    </location>
</feature>
<dbReference type="EMBL" id="JAPFFF010000004">
    <property type="protein sequence ID" value="KAK8892700.1"/>
    <property type="molecule type" value="Genomic_DNA"/>
</dbReference>
<evidence type="ECO:0000313" key="4">
    <source>
        <dbReference type="Proteomes" id="UP001470230"/>
    </source>
</evidence>
<comment type="caution">
    <text evidence="3">The sequence shown here is derived from an EMBL/GenBank/DDBJ whole genome shotgun (WGS) entry which is preliminary data.</text>
</comment>
<proteinExistence type="predicted"/>
<dbReference type="Proteomes" id="UP001470230">
    <property type="component" value="Unassembled WGS sequence"/>
</dbReference>
<evidence type="ECO:0008006" key="5">
    <source>
        <dbReference type="Google" id="ProtNLM"/>
    </source>
</evidence>
<evidence type="ECO:0000256" key="2">
    <source>
        <dbReference type="SAM" id="MobiDB-lite"/>
    </source>
</evidence>
<evidence type="ECO:0000313" key="3">
    <source>
        <dbReference type="EMBL" id="KAK8892700.1"/>
    </source>
</evidence>
<feature type="compositionally biased region" description="Acidic residues" evidence="2">
    <location>
        <begin position="145"/>
        <end position="163"/>
    </location>
</feature>
<feature type="coiled-coil region" evidence="1">
    <location>
        <begin position="421"/>
        <end position="466"/>
    </location>
</feature>
<reference evidence="3 4" key="1">
    <citation type="submission" date="2024-04" db="EMBL/GenBank/DDBJ databases">
        <title>Tritrichomonas musculus Genome.</title>
        <authorList>
            <person name="Alves-Ferreira E."/>
            <person name="Grigg M."/>
            <person name="Lorenzi H."/>
            <person name="Galac M."/>
        </authorList>
    </citation>
    <scope>NUCLEOTIDE SEQUENCE [LARGE SCALE GENOMIC DNA]</scope>
    <source>
        <strain evidence="3 4">EAF2021</strain>
    </source>
</reference>